<sequence>MNSNEQLRSGALYIRVSTDKQEELSPDAQKRLLLEYAKKNNILISNEHIYMENGISGRKAEKRPEFLKMIATAKSKPKPFDVILVWKFSRFARNQEESIVYKSLLRKQCNIDVLSVSEPLVEGPFGSLIERIIEWMDEYYSTRLSGEVFRGMTEKALRGGYQARPPLGYRIEKTGEPPVIVEEEAKIIRIIFHKFVHKSASYYTIARYLNSFGYKTNRGKDFERRSIEYILQNPTYIGKIRWNRTENATSQIKPKDEWIITDGTHPAIISEELFNQAQEIIASRRQPKKTRPASTYKHWASGLTKCSACGRTLTISTHYKIKKDGTKTPHYSFNCYGYAKGKCLTSHAISSRKLEKGILDILYRDMNVSDLNDLAFETIETNSIESDEIYYIQARLKELDTKEKRIKEAYREGIDTLEEYKENKMILQKERTSLEETRRSLLSATKKTPEVPFQEQLRSLCDVLENDAFSIEQKNHAATSIISYVIFDKPNDSLKIYYKSTL</sequence>
<dbReference type="InterPro" id="IPR006118">
    <property type="entry name" value="Recombinase_CS"/>
</dbReference>
<organism evidence="8 9">
    <name type="scientific">Candidatus Scybalomonas excrementavium</name>
    <dbReference type="NCBI Taxonomy" id="2840943"/>
    <lineage>
        <taxon>Bacteria</taxon>
        <taxon>Bacillati</taxon>
        <taxon>Bacillota</taxon>
        <taxon>Clostridia</taxon>
        <taxon>Lachnospirales</taxon>
        <taxon>Lachnospiraceae</taxon>
        <taxon>Lachnospiraceae incertae sedis</taxon>
        <taxon>Candidatus Scybalomonas</taxon>
    </lineage>
</organism>
<evidence type="ECO:0000256" key="2">
    <source>
        <dbReference type="ARBA" id="ARBA00023125"/>
    </source>
</evidence>
<dbReference type="AlphaFoldDB" id="A0A9D9I0H9"/>
<dbReference type="InterPro" id="IPR038109">
    <property type="entry name" value="DNA_bind_recomb_sf"/>
</dbReference>
<dbReference type="Pfam" id="PF00239">
    <property type="entry name" value="Resolvase"/>
    <property type="match status" value="1"/>
</dbReference>
<dbReference type="GO" id="GO:0015074">
    <property type="term" value="P:DNA integration"/>
    <property type="evidence" value="ECO:0007669"/>
    <property type="project" value="UniProtKB-KW"/>
</dbReference>
<dbReference type="SUPFAM" id="SSF53041">
    <property type="entry name" value="Resolvase-like"/>
    <property type="match status" value="1"/>
</dbReference>
<keyword evidence="1" id="KW-0229">DNA integration</keyword>
<dbReference type="Pfam" id="PF07508">
    <property type="entry name" value="Recombinase"/>
    <property type="match status" value="1"/>
</dbReference>
<evidence type="ECO:0000259" key="7">
    <source>
        <dbReference type="PROSITE" id="PS51737"/>
    </source>
</evidence>
<dbReference type="Gene3D" id="3.90.1750.20">
    <property type="entry name" value="Putative Large Serine Recombinase, Chain B, Domain 2"/>
    <property type="match status" value="1"/>
</dbReference>
<dbReference type="Proteomes" id="UP000823618">
    <property type="component" value="Unassembled WGS sequence"/>
</dbReference>
<dbReference type="InterPro" id="IPR036162">
    <property type="entry name" value="Resolvase-like_N_sf"/>
</dbReference>
<dbReference type="Pfam" id="PF13408">
    <property type="entry name" value="Zn_ribbon_recom"/>
    <property type="match status" value="1"/>
</dbReference>
<evidence type="ECO:0000259" key="6">
    <source>
        <dbReference type="PROSITE" id="PS51736"/>
    </source>
</evidence>
<name>A0A9D9I0H9_9FIRM</name>
<evidence type="ECO:0000256" key="3">
    <source>
        <dbReference type="ARBA" id="ARBA00023172"/>
    </source>
</evidence>
<dbReference type="PROSITE" id="PS51736">
    <property type="entry name" value="RECOMBINASES_3"/>
    <property type="match status" value="1"/>
</dbReference>
<dbReference type="InterPro" id="IPR025827">
    <property type="entry name" value="Zn_ribbon_recom_dom"/>
</dbReference>
<dbReference type="Gene3D" id="3.40.50.1390">
    <property type="entry name" value="Resolvase, N-terminal catalytic domain"/>
    <property type="match status" value="1"/>
</dbReference>
<dbReference type="InterPro" id="IPR006119">
    <property type="entry name" value="Resolv_N"/>
</dbReference>
<evidence type="ECO:0000313" key="8">
    <source>
        <dbReference type="EMBL" id="MBO8463769.1"/>
    </source>
</evidence>
<feature type="domain" description="Resolvase/invertase-type recombinase catalytic" evidence="6">
    <location>
        <begin position="9"/>
        <end position="159"/>
    </location>
</feature>
<keyword evidence="3" id="KW-0233">DNA recombination</keyword>
<dbReference type="PROSITE" id="PS00397">
    <property type="entry name" value="RECOMBINASES_1"/>
    <property type="match status" value="1"/>
</dbReference>
<keyword evidence="5" id="KW-0175">Coiled coil</keyword>
<reference evidence="8" key="2">
    <citation type="journal article" date="2021" name="PeerJ">
        <title>Extensive microbial diversity within the chicken gut microbiome revealed by metagenomics and culture.</title>
        <authorList>
            <person name="Gilroy R."/>
            <person name="Ravi A."/>
            <person name="Getino M."/>
            <person name="Pursley I."/>
            <person name="Horton D.L."/>
            <person name="Alikhan N.F."/>
            <person name="Baker D."/>
            <person name="Gharbi K."/>
            <person name="Hall N."/>
            <person name="Watson M."/>
            <person name="Adriaenssens E.M."/>
            <person name="Foster-Nyarko E."/>
            <person name="Jarju S."/>
            <person name="Secka A."/>
            <person name="Antonio M."/>
            <person name="Oren A."/>
            <person name="Chaudhuri R.R."/>
            <person name="La Ragione R."/>
            <person name="Hildebrand F."/>
            <person name="Pallen M.J."/>
        </authorList>
    </citation>
    <scope>NUCLEOTIDE SEQUENCE</scope>
    <source>
        <strain evidence="8">E3-2379</strain>
    </source>
</reference>
<keyword evidence="2" id="KW-0238">DNA-binding</keyword>
<dbReference type="PROSITE" id="PS51737">
    <property type="entry name" value="RECOMBINASE_DNA_BIND"/>
    <property type="match status" value="1"/>
</dbReference>
<feature type="coiled-coil region" evidence="5">
    <location>
        <begin position="392"/>
        <end position="437"/>
    </location>
</feature>
<dbReference type="InterPro" id="IPR011109">
    <property type="entry name" value="DNA_bind_recombinase_dom"/>
</dbReference>
<feature type="active site" description="O-(5'-phospho-DNA)-serine intermediate" evidence="4">
    <location>
        <position position="17"/>
    </location>
</feature>
<protein>
    <submittedName>
        <fullName evidence="8">Recombinase family protein</fullName>
    </submittedName>
</protein>
<dbReference type="GO" id="GO:0000150">
    <property type="term" value="F:DNA strand exchange activity"/>
    <property type="evidence" value="ECO:0007669"/>
    <property type="project" value="InterPro"/>
</dbReference>
<feature type="domain" description="Recombinase" evidence="7">
    <location>
        <begin position="166"/>
        <end position="287"/>
    </location>
</feature>
<accession>A0A9D9I0H9</accession>
<dbReference type="PANTHER" id="PTHR30461">
    <property type="entry name" value="DNA-INVERTASE FROM LAMBDOID PROPHAGE"/>
    <property type="match status" value="1"/>
</dbReference>
<dbReference type="CDD" id="cd00338">
    <property type="entry name" value="Ser_Recombinase"/>
    <property type="match status" value="1"/>
</dbReference>
<evidence type="ECO:0000313" key="9">
    <source>
        <dbReference type="Proteomes" id="UP000823618"/>
    </source>
</evidence>
<dbReference type="GO" id="GO:0003677">
    <property type="term" value="F:DNA binding"/>
    <property type="evidence" value="ECO:0007669"/>
    <property type="project" value="UniProtKB-KW"/>
</dbReference>
<gene>
    <name evidence="8" type="ORF">IAC13_07555</name>
</gene>
<dbReference type="InterPro" id="IPR050639">
    <property type="entry name" value="SSR_resolvase"/>
</dbReference>
<dbReference type="SMART" id="SM00857">
    <property type="entry name" value="Resolvase"/>
    <property type="match status" value="1"/>
</dbReference>
<evidence type="ECO:0000256" key="1">
    <source>
        <dbReference type="ARBA" id="ARBA00022908"/>
    </source>
</evidence>
<evidence type="ECO:0000256" key="5">
    <source>
        <dbReference type="SAM" id="Coils"/>
    </source>
</evidence>
<evidence type="ECO:0000256" key="4">
    <source>
        <dbReference type="PROSITE-ProRule" id="PRU10137"/>
    </source>
</evidence>
<dbReference type="EMBL" id="JADIML010000209">
    <property type="protein sequence ID" value="MBO8463769.1"/>
    <property type="molecule type" value="Genomic_DNA"/>
</dbReference>
<dbReference type="PANTHER" id="PTHR30461:SF23">
    <property type="entry name" value="DNA RECOMBINASE-RELATED"/>
    <property type="match status" value="1"/>
</dbReference>
<comment type="caution">
    <text evidence="8">The sequence shown here is derived from an EMBL/GenBank/DDBJ whole genome shotgun (WGS) entry which is preliminary data.</text>
</comment>
<reference evidence="8" key="1">
    <citation type="submission" date="2020-10" db="EMBL/GenBank/DDBJ databases">
        <authorList>
            <person name="Gilroy R."/>
        </authorList>
    </citation>
    <scope>NUCLEOTIDE SEQUENCE</scope>
    <source>
        <strain evidence="8">E3-2379</strain>
    </source>
</reference>
<proteinExistence type="predicted"/>